<protein>
    <recommendedName>
        <fullName evidence="2">LamG-like jellyroll fold domain-containing protein</fullName>
    </recommendedName>
</protein>
<evidence type="ECO:0008006" key="2">
    <source>
        <dbReference type="Google" id="ProtNLM"/>
    </source>
</evidence>
<name>X1D6C9_9ZZZZ</name>
<comment type="caution">
    <text evidence="1">The sequence shown here is derived from an EMBL/GenBank/DDBJ whole genome shotgun (WGS) entry which is preliminary data.</text>
</comment>
<gene>
    <name evidence="1" type="ORF">S01H4_45627</name>
</gene>
<accession>X1D6C9</accession>
<sequence>LAIPENYKGQWNHYAFTKNASTGEMKIYLNGVLFADQGEEESMVSLMTGTEIDIFKIGTYYDGVSRKFDGYMSDFRLYNYALSYGEVRYVAGQMDDLYVPLSAPEVDLYEDGKVNFKDYAVLANTWLVETLWP</sequence>
<dbReference type="InterPro" id="IPR013320">
    <property type="entry name" value="ConA-like_dom_sf"/>
</dbReference>
<dbReference type="Pfam" id="PF13385">
    <property type="entry name" value="Laminin_G_3"/>
    <property type="match status" value="1"/>
</dbReference>
<reference evidence="1" key="1">
    <citation type="journal article" date="2014" name="Front. Microbiol.">
        <title>High frequency of phylogenetically diverse reductive dehalogenase-homologous genes in deep subseafloor sedimentary metagenomes.</title>
        <authorList>
            <person name="Kawai M."/>
            <person name="Futagami T."/>
            <person name="Toyoda A."/>
            <person name="Takaki Y."/>
            <person name="Nishi S."/>
            <person name="Hori S."/>
            <person name="Arai W."/>
            <person name="Tsubouchi T."/>
            <person name="Morono Y."/>
            <person name="Uchiyama I."/>
            <person name="Ito T."/>
            <person name="Fujiyama A."/>
            <person name="Inagaki F."/>
            <person name="Takami H."/>
        </authorList>
    </citation>
    <scope>NUCLEOTIDE SEQUENCE</scope>
    <source>
        <strain evidence="1">Expedition CK06-06</strain>
    </source>
</reference>
<dbReference type="Gene3D" id="2.60.120.200">
    <property type="match status" value="1"/>
</dbReference>
<dbReference type="AlphaFoldDB" id="X1D6C9"/>
<feature type="non-terminal residue" evidence="1">
    <location>
        <position position="1"/>
    </location>
</feature>
<dbReference type="EMBL" id="BART01025417">
    <property type="protein sequence ID" value="GAH00649.1"/>
    <property type="molecule type" value="Genomic_DNA"/>
</dbReference>
<organism evidence="1">
    <name type="scientific">marine sediment metagenome</name>
    <dbReference type="NCBI Taxonomy" id="412755"/>
    <lineage>
        <taxon>unclassified sequences</taxon>
        <taxon>metagenomes</taxon>
        <taxon>ecological metagenomes</taxon>
    </lineage>
</organism>
<dbReference type="SUPFAM" id="SSF49899">
    <property type="entry name" value="Concanavalin A-like lectins/glucanases"/>
    <property type="match status" value="1"/>
</dbReference>
<proteinExistence type="predicted"/>
<evidence type="ECO:0000313" key="1">
    <source>
        <dbReference type="EMBL" id="GAH00649.1"/>
    </source>
</evidence>